<dbReference type="Pfam" id="PF01041">
    <property type="entry name" value="DegT_DnrJ_EryC1"/>
    <property type="match status" value="1"/>
</dbReference>
<evidence type="ECO:0000256" key="4">
    <source>
        <dbReference type="PIRSR" id="PIRSR000390-2"/>
    </source>
</evidence>
<dbReference type="GO" id="GO:0008483">
    <property type="term" value="F:transaminase activity"/>
    <property type="evidence" value="ECO:0007669"/>
    <property type="project" value="UniProtKB-KW"/>
</dbReference>
<dbReference type="InterPro" id="IPR015424">
    <property type="entry name" value="PyrdxlP-dep_Trfase"/>
</dbReference>
<comment type="similarity">
    <text evidence="2 5">Belongs to the DegT/DnrJ/EryC1 family.</text>
</comment>
<dbReference type="PANTHER" id="PTHR30244">
    <property type="entry name" value="TRANSAMINASE"/>
    <property type="match status" value="1"/>
</dbReference>
<evidence type="ECO:0000256" key="1">
    <source>
        <dbReference type="ARBA" id="ARBA00022898"/>
    </source>
</evidence>
<dbReference type="SUPFAM" id="SSF53383">
    <property type="entry name" value="PLP-dependent transferases"/>
    <property type="match status" value="1"/>
</dbReference>
<evidence type="ECO:0000256" key="2">
    <source>
        <dbReference type="ARBA" id="ARBA00037999"/>
    </source>
</evidence>
<keyword evidence="1 4" id="KW-0663">Pyridoxal phosphate</keyword>
<dbReference type="GO" id="GO:0000271">
    <property type="term" value="P:polysaccharide biosynthetic process"/>
    <property type="evidence" value="ECO:0007669"/>
    <property type="project" value="TreeGrafter"/>
</dbReference>
<organism evidence="6 7">
    <name type="scientific">Dinoroseobacter shibae (strain DSM 16493 / NCIMB 14021 / DFL 12)</name>
    <dbReference type="NCBI Taxonomy" id="398580"/>
    <lineage>
        <taxon>Bacteria</taxon>
        <taxon>Pseudomonadati</taxon>
        <taxon>Pseudomonadota</taxon>
        <taxon>Alphaproteobacteria</taxon>
        <taxon>Rhodobacterales</taxon>
        <taxon>Roseobacteraceae</taxon>
        <taxon>Dinoroseobacter</taxon>
    </lineage>
</organism>
<name>A8LQG4_DINSH</name>
<keyword evidence="6" id="KW-0032">Aminotransferase</keyword>
<dbReference type="PANTHER" id="PTHR30244:SF9">
    <property type="entry name" value="PROTEIN RV3402C"/>
    <property type="match status" value="1"/>
</dbReference>
<feature type="active site" description="Proton acceptor" evidence="3">
    <location>
        <position position="196"/>
    </location>
</feature>
<dbReference type="GO" id="GO:0030170">
    <property type="term" value="F:pyridoxal phosphate binding"/>
    <property type="evidence" value="ECO:0007669"/>
    <property type="project" value="TreeGrafter"/>
</dbReference>
<dbReference type="Gene3D" id="3.40.640.10">
    <property type="entry name" value="Type I PLP-dependent aspartate aminotransferase-like (Major domain)"/>
    <property type="match status" value="1"/>
</dbReference>
<dbReference type="InterPro" id="IPR000653">
    <property type="entry name" value="DegT/StrS_aminotransferase"/>
</dbReference>
<keyword evidence="7" id="KW-1185">Reference proteome</keyword>
<sequence length="395" mass="42175">MSIDFRKVCSPLLPSASEIASYLETLDRTRWYTNRGHLVQELETRLSRCFGTQASAPDVVVTTATGTAALEAAILATSGRATAERPLALLPSYTFAATALAAERCGYQPFFLDIDPETWALDPDLLLTHPAAPEAGVIVAVAPYGRLPDMRALERVQARLGVPVVVDGAAAFEQVLGSPEVISDVVPIAVSFHATKTFSTGEGGAVLWRNQEGRELICQATNFGFLHSRECRMAGFNGKMSEYHAAVGHAMLDRLEVRLTAYEAVAADYKAAVAAQALPGTLFVGGAVSSAYALFLAETVAEAQALRDGLQASRVGWRRWYEEGLHAMSHFAGCRADPLPVTADISARLIGLPMAPDLSPGDIARVVQTLSRALPPARAYDPLQAAVPGQVLTFP</sequence>
<dbReference type="HOGENOM" id="CLU_033332_1_1_5"/>
<gene>
    <name evidence="6" type="ordered locus">Dshi_0704</name>
</gene>
<evidence type="ECO:0000256" key="5">
    <source>
        <dbReference type="RuleBase" id="RU004508"/>
    </source>
</evidence>
<dbReference type="KEGG" id="dsh:Dshi_0704"/>
<dbReference type="PIRSF" id="PIRSF000390">
    <property type="entry name" value="PLP_StrS"/>
    <property type="match status" value="1"/>
</dbReference>
<keyword evidence="6" id="KW-0808">Transferase</keyword>
<evidence type="ECO:0000313" key="7">
    <source>
        <dbReference type="Proteomes" id="UP000006833"/>
    </source>
</evidence>
<evidence type="ECO:0000313" key="6">
    <source>
        <dbReference type="EMBL" id="ABV92450.1"/>
    </source>
</evidence>
<protein>
    <submittedName>
        <fullName evidence="6">Pyridoxal-phosphate-dependent aminotransferase</fullName>
    </submittedName>
</protein>
<accession>A8LQG4</accession>
<feature type="modified residue" description="N6-(pyridoxal phosphate)lysine" evidence="4">
    <location>
        <position position="196"/>
    </location>
</feature>
<dbReference type="AlphaFoldDB" id="A8LQG4"/>
<evidence type="ECO:0000256" key="3">
    <source>
        <dbReference type="PIRSR" id="PIRSR000390-1"/>
    </source>
</evidence>
<reference evidence="7" key="1">
    <citation type="journal article" date="2010" name="ISME J.">
        <title>The complete genome sequence of the algal symbiont Dinoroseobacter shibae: a hitchhiker's guide to life in the sea.</title>
        <authorList>
            <person name="Wagner-Dobler I."/>
            <person name="Ballhausen B."/>
            <person name="Berger M."/>
            <person name="Brinkhoff T."/>
            <person name="Buchholz I."/>
            <person name="Bunk B."/>
            <person name="Cypionka H."/>
            <person name="Daniel R."/>
            <person name="Drepper T."/>
            <person name="Gerdts G."/>
            <person name="Hahnke S."/>
            <person name="Han C."/>
            <person name="Jahn D."/>
            <person name="Kalhoefer D."/>
            <person name="Kiss H."/>
            <person name="Klenk H.P."/>
            <person name="Kyrpides N."/>
            <person name="Liebl W."/>
            <person name="Liesegang H."/>
            <person name="Meincke L."/>
            <person name="Pati A."/>
            <person name="Petersen J."/>
            <person name="Piekarski T."/>
            <person name="Pommerenke C."/>
            <person name="Pradella S."/>
            <person name="Pukall R."/>
            <person name="Rabus R."/>
            <person name="Stackebrandt E."/>
            <person name="Thole S."/>
            <person name="Thompson L."/>
            <person name="Tielen P."/>
            <person name="Tomasch J."/>
            <person name="von Jan M."/>
            <person name="Wanphrut N."/>
            <person name="Wichels A."/>
            <person name="Zech H."/>
            <person name="Simon M."/>
        </authorList>
    </citation>
    <scope>NUCLEOTIDE SEQUENCE [LARGE SCALE GENOMIC DNA]</scope>
    <source>
        <strain evidence="7">DSM 16493 / NCIMB 14021 / DFL 12</strain>
    </source>
</reference>
<dbReference type="InterPro" id="IPR015421">
    <property type="entry name" value="PyrdxlP-dep_Trfase_major"/>
</dbReference>
<proteinExistence type="inferred from homology"/>
<dbReference type="eggNOG" id="COG0399">
    <property type="taxonomic scope" value="Bacteria"/>
</dbReference>
<dbReference type="Proteomes" id="UP000006833">
    <property type="component" value="Chromosome"/>
</dbReference>
<dbReference type="STRING" id="398580.Dshi_0704"/>
<dbReference type="EMBL" id="CP000830">
    <property type="protein sequence ID" value="ABV92450.1"/>
    <property type="molecule type" value="Genomic_DNA"/>
</dbReference>